<feature type="compositionally biased region" description="Low complexity" evidence="9">
    <location>
        <begin position="497"/>
        <end position="508"/>
    </location>
</feature>
<feature type="compositionally biased region" description="Pro residues" evidence="9">
    <location>
        <begin position="9"/>
        <end position="20"/>
    </location>
</feature>
<comment type="subunit">
    <text evidence="8">Homodimers and heterodimers.</text>
</comment>
<name>A0A6A5M0E0_LUPAL</name>
<protein>
    <recommendedName>
        <fullName evidence="8">Auxin response factor</fullName>
    </recommendedName>
</protein>
<dbReference type="SMART" id="SM01019">
    <property type="entry name" value="B3"/>
    <property type="match status" value="1"/>
</dbReference>
<dbReference type="OrthoDB" id="1414159at2759"/>
<evidence type="ECO:0000313" key="10">
    <source>
        <dbReference type="EMBL" id="KAE9587167.1"/>
    </source>
</evidence>
<reference evidence="11" key="1">
    <citation type="journal article" date="2020" name="Nat. Commun.">
        <title>Genome sequence of the cluster root forming white lupin.</title>
        <authorList>
            <person name="Hufnagel B."/>
            <person name="Marques A."/>
            <person name="Soriano A."/>
            <person name="Marques L."/>
            <person name="Divol F."/>
            <person name="Doumas P."/>
            <person name="Sallet E."/>
            <person name="Mancinotti D."/>
            <person name="Carrere S."/>
            <person name="Marande W."/>
            <person name="Arribat S."/>
            <person name="Keller J."/>
            <person name="Huneau C."/>
            <person name="Blein T."/>
            <person name="Aime D."/>
            <person name="Laguerre M."/>
            <person name="Taylor J."/>
            <person name="Schubert V."/>
            <person name="Nelson M."/>
            <person name="Geu-Flores F."/>
            <person name="Crespi M."/>
            <person name="Gallardo-Guerrero K."/>
            <person name="Delaux P.-M."/>
            <person name="Salse J."/>
            <person name="Berges H."/>
            <person name="Guyot R."/>
            <person name="Gouzy J."/>
            <person name="Peret B."/>
        </authorList>
    </citation>
    <scope>NUCLEOTIDE SEQUENCE [LARGE SCALE GENOMIC DNA]</scope>
    <source>
        <strain evidence="11">cv. Amiga</strain>
    </source>
</reference>
<organism evidence="10 11">
    <name type="scientific">Lupinus albus</name>
    <name type="common">White lupine</name>
    <name type="synonym">Lupinus termis</name>
    <dbReference type="NCBI Taxonomy" id="3870"/>
    <lineage>
        <taxon>Eukaryota</taxon>
        <taxon>Viridiplantae</taxon>
        <taxon>Streptophyta</taxon>
        <taxon>Embryophyta</taxon>
        <taxon>Tracheophyta</taxon>
        <taxon>Spermatophyta</taxon>
        <taxon>Magnoliopsida</taxon>
        <taxon>eudicotyledons</taxon>
        <taxon>Gunneridae</taxon>
        <taxon>Pentapetalae</taxon>
        <taxon>rosids</taxon>
        <taxon>fabids</taxon>
        <taxon>Fabales</taxon>
        <taxon>Fabaceae</taxon>
        <taxon>Papilionoideae</taxon>
        <taxon>50 kb inversion clade</taxon>
        <taxon>genistoids sensu lato</taxon>
        <taxon>core genistoids</taxon>
        <taxon>Genisteae</taxon>
        <taxon>Lupinus</taxon>
    </lineage>
</organism>
<dbReference type="PANTHER" id="PTHR31384:SF94">
    <property type="entry name" value="AUXIN RESPONSE FACTOR 17"/>
    <property type="match status" value="1"/>
</dbReference>
<gene>
    <name evidence="10" type="ORF">Lalb_Chr23g0270791</name>
</gene>
<keyword evidence="4 8" id="KW-0238">DNA-binding</keyword>
<evidence type="ECO:0000313" key="11">
    <source>
        <dbReference type="Proteomes" id="UP000447434"/>
    </source>
</evidence>
<dbReference type="SUPFAM" id="SSF101936">
    <property type="entry name" value="DNA-binding pseudobarrel domain"/>
    <property type="match status" value="1"/>
</dbReference>
<dbReference type="InterPro" id="IPR003340">
    <property type="entry name" value="B3_DNA-bd"/>
</dbReference>
<keyword evidence="5 8" id="KW-0804">Transcription</keyword>
<dbReference type="InterPro" id="IPR010525">
    <property type="entry name" value="ARF_dom"/>
</dbReference>
<comment type="function">
    <text evidence="8">Auxin response factors (ARFs) are transcriptional factors that bind specifically to the DNA sequence 5'-TGTCTC-3' found in the auxin-responsive promoter elements (AuxREs).</text>
</comment>
<dbReference type="GO" id="GO:0003677">
    <property type="term" value="F:DNA binding"/>
    <property type="evidence" value="ECO:0007669"/>
    <property type="project" value="UniProtKB-KW"/>
</dbReference>
<dbReference type="FunFam" id="2.40.330.10:FF:000001">
    <property type="entry name" value="Auxin response factor"/>
    <property type="match status" value="1"/>
</dbReference>
<keyword evidence="7 8" id="KW-0927">Auxin signaling pathway</keyword>
<dbReference type="CDD" id="cd10017">
    <property type="entry name" value="B3_DNA"/>
    <property type="match status" value="1"/>
</dbReference>
<dbReference type="Pfam" id="PF02362">
    <property type="entry name" value="B3"/>
    <property type="match status" value="1"/>
</dbReference>
<accession>A0A6A5M0E0</accession>
<dbReference type="GO" id="GO:0006355">
    <property type="term" value="P:regulation of DNA-templated transcription"/>
    <property type="evidence" value="ECO:0007669"/>
    <property type="project" value="InterPro"/>
</dbReference>
<comment type="subcellular location">
    <subcellularLocation>
        <location evidence="1 8">Nucleus</location>
    </subcellularLocation>
</comment>
<sequence>MRRQSSTNPPLPPPSRPSQPSPINAAIWRACAGASVQTPTVNSRVYYFLQGHIDQASSTPTKLSPNVYSTPYVLCRIVEVQFLADHNTDEVFTKLVLQPIDHSSVSEFHFISPLPGTDDENNDGSGDGDENAVVPFAKILTPSDANNGGGFSVPRYCADSIFPPLNFQKNTPFQNLKINDVHENVFEFRHIFRGTPRRHLLTTGWSKFVNFKNLVAGDSVVFMKNSKGEIFAGVRRAKQSSSRGCGGGGGGSGTDWSAMMISVGGVRKRDEEGEKKKQEVKVVKEGFSRNGKGKLAPEKVAEAAELAVQGMPFEVVYYPSPGWTDFVVKAEIVDEVRRVMWSPGMRVKMDVETEDSSRVSCFQGTVSAVCVPENGQWRGSPWRMLQVAWDEPEVLQNSKLVSPWQVELVSATPALHPAFTPTKRFRAAQGSLVLPDGEGDPFFPMTGYSNSTMGQLNQTLSSYGTFPAGMQGARHDFFSTLIFYKFSGDTSRQYLGNSSGNNSAPSSATLSTELNIGSSQSDNLSPDSQGSLHSFGMEFAGTHSFNSMKPRSASIQLFGITIETKQPTESVLHLPSCTKHDSCKGCSEIKAMDKLEFSLAYSNGRQA</sequence>
<feature type="region of interest" description="Disordered" evidence="9">
    <location>
        <begin position="497"/>
        <end position="530"/>
    </location>
</feature>
<keyword evidence="6 8" id="KW-0539">Nucleus</keyword>
<evidence type="ECO:0000256" key="6">
    <source>
        <dbReference type="ARBA" id="ARBA00023242"/>
    </source>
</evidence>
<evidence type="ECO:0000256" key="7">
    <source>
        <dbReference type="ARBA" id="ARBA00023294"/>
    </source>
</evidence>
<dbReference type="Proteomes" id="UP000447434">
    <property type="component" value="Chromosome 23"/>
</dbReference>
<dbReference type="InterPro" id="IPR015300">
    <property type="entry name" value="DNA-bd_pseudobarrel_sf"/>
</dbReference>
<dbReference type="PANTHER" id="PTHR31384">
    <property type="entry name" value="AUXIN RESPONSE FACTOR 4-RELATED"/>
    <property type="match status" value="1"/>
</dbReference>
<evidence type="ECO:0000256" key="4">
    <source>
        <dbReference type="ARBA" id="ARBA00023125"/>
    </source>
</evidence>
<dbReference type="Gene3D" id="2.40.330.10">
    <property type="entry name" value="DNA-binding pseudobarrel domain"/>
    <property type="match status" value="1"/>
</dbReference>
<dbReference type="AlphaFoldDB" id="A0A6A5M0E0"/>
<evidence type="ECO:0000256" key="1">
    <source>
        <dbReference type="ARBA" id="ARBA00004123"/>
    </source>
</evidence>
<comment type="caution">
    <text evidence="10">The sequence shown here is derived from an EMBL/GenBank/DDBJ whole genome shotgun (WGS) entry which is preliminary data.</text>
</comment>
<evidence type="ECO:0000256" key="2">
    <source>
        <dbReference type="ARBA" id="ARBA00007853"/>
    </source>
</evidence>
<evidence type="ECO:0000256" key="9">
    <source>
        <dbReference type="SAM" id="MobiDB-lite"/>
    </source>
</evidence>
<feature type="compositionally biased region" description="Polar residues" evidence="9">
    <location>
        <begin position="509"/>
        <end position="530"/>
    </location>
</feature>
<dbReference type="EMBL" id="WOCE01000023">
    <property type="protein sequence ID" value="KAE9587167.1"/>
    <property type="molecule type" value="Genomic_DNA"/>
</dbReference>
<proteinExistence type="inferred from homology"/>
<dbReference type="GO" id="GO:0005634">
    <property type="term" value="C:nucleus"/>
    <property type="evidence" value="ECO:0007669"/>
    <property type="project" value="UniProtKB-SubCell"/>
</dbReference>
<keyword evidence="3 8" id="KW-0805">Transcription regulation</keyword>
<evidence type="ECO:0000256" key="3">
    <source>
        <dbReference type="ARBA" id="ARBA00023015"/>
    </source>
</evidence>
<dbReference type="Gene3D" id="2.30.30.1040">
    <property type="match status" value="1"/>
</dbReference>
<dbReference type="PROSITE" id="PS50863">
    <property type="entry name" value="B3"/>
    <property type="match status" value="1"/>
</dbReference>
<comment type="similarity">
    <text evidence="2 8">Belongs to the ARF family.</text>
</comment>
<keyword evidence="11" id="KW-1185">Reference proteome</keyword>
<dbReference type="Pfam" id="PF06507">
    <property type="entry name" value="ARF_AD"/>
    <property type="match status" value="1"/>
</dbReference>
<dbReference type="GO" id="GO:0009734">
    <property type="term" value="P:auxin-activated signaling pathway"/>
    <property type="evidence" value="ECO:0007669"/>
    <property type="project" value="UniProtKB-KW"/>
</dbReference>
<evidence type="ECO:0000256" key="5">
    <source>
        <dbReference type="ARBA" id="ARBA00023163"/>
    </source>
</evidence>
<feature type="region of interest" description="Disordered" evidence="9">
    <location>
        <begin position="1"/>
        <end position="22"/>
    </location>
</feature>
<dbReference type="InterPro" id="IPR044835">
    <property type="entry name" value="ARF_plant"/>
</dbReference>
<evidence type="ECO:0000256" key="8">
    <source>
        <dbReference type="RuleBase" id="RU004561"/>
    </source>
</evidence>